<evidence type="ECO:0000256" key="1">
    <source>
        <dbReference type="ARBA" id="ARBA00022723"/>
    </source>
</evidence>
<evidence type="ECO:0000256" key="2">
    <source>
        <dbReference type="ARBA" id="ARBA00022771"/>
    </source>
</evidence>
<evidence type="ECO:0000256" key="4">
    <source>
        <dbReference type="PROSITE-ProRule" id="PRU00510"/>
    </source>
</evidence>
<keyword evidence="1" id="KW-0479">Metal-binding</keyword>
<comment type="caution">
    <text evidence="6">The sequence shown here is derived from an EMBL/GenBank/DDBJ whole genome shotgun (WGS) entry which is preliminary data.</text>
</comment>
<feature type="zinc finger region" description="dksA C4-type" evidence="4">
    <location>
        <begin position="83"/>
        <end position="107"/>
    </location>
</feature>
<dbReference type="SUPFAM" id="SSF109635">
    <property type="entry name" value="DnaK suppressor protein DksA, alpha-hairpin domain"/>
    <property type="match status" value="1"/>
</dbReference>
<organism evidence="6 7">
    <name type="scientific">Conexibacter stalactiti</name>
    <dbReference type="NCBI Taxonomy" id="1940611"/>
    <lineage>
        <taxon>Bacteria</taxon>
        <taxon>Bacillati</taxon>
        <taxon>Actinomycetota</taxon>
        <taxon>Thermoleophilia</taxon>
        <taxon>Solirubrobacterales</taxon>
        <taxon>Conexibacteraceae</taxon>
        <taxon>Conexibacter</taxon>
    </lineage>
</organism>
<dbReference type="Gene3D" id="1.20.120.910">
    <property type="entry name" value="DksA, coiled-coil domain"/>
    <property type="match status" value="1"/>
</dbReference>
<gene>
    <name evidence="6" type="ORF">R7226_08070</name>
</gene>
<dbReference type="PANTHER" id="PTHR33823">
    <property type="entry name" value="RNA POLYMERASE-BINDING TRANSCRIPTION FACTOR DKSA-RELATED"/>
    <property type="match status" value="1"/>
</dbReference>
<keyword evidence="3" id="KW-0862">Zinc</keyword>
<accession>A0ABU4HLV9</accession>
<dbReference type="EMBL" id="JAWSTH010000015">
    <property type="protein sequence ID" value="MDW5594288.1"/>
    <property type="molecule type" value="Genomic_DNA"/>
</dbReference>
<proteinExistence type="predicted"/>
<evidence type="ECO:0000256" key="3">
    <source>
        <dbReference type="ARBA" id="ARBA00022833"/>
    </source>
</evidence>
<dbReference type="PANTHER" id="PTHR33823:SF4">
    <property type="entry name" value="GENERAL STRESS PROTEIN 16O"/>
    <property type="match status" value="1"/>
</dbReference>
<dbReference type="InterPro" id="IPR037187">
    <property type="entry name" value="DnaK_N"/>
</dbReference>
<reference evidence="7" key="1">
    <citation type="submission" date="2023-07" db="EMBL/GenBank/DDBJ databases">
        <title>Conexibacter stalactiti sp. nov., isolated from stalactites in a lava cave and emended description of the genus Conexibacter.</title>
        <authorList>
            <person name="Lee S.D."/>
        </authorList>
    </citation>
    <scope>NUCLEOTIDE SEQUENCE [LARGE SCALE GENOMIC DNA]</scope>
    <source>
        <strain evidence="7">KCTC 39840</strain>
    </source>
</reference>
<feature type="domain" description="Zinc finger DksA/TraR C4-type" evidence="5">
    <location>
        <begin position="86"/>
        <end position="113"/>
    </location>
</feature>
<name>A0ABU4HLV9_9ACTN</name>
<dbReference type="RefSeq" id="WP_318596559.1">
    <property type="nucleotide sequence ID" value="NZ_JAWSTH010000015.1"/>
</dbReference>
<evidence type="ECO:0000259" key="5">
    <source>
        <dbReference type="Pfam" id="PF01258"/>
    </source>
</evidence>
<dbReference type="Pfam" id="PF01258">
    <property type="entry name" value="zf-dskA_traR"/>
    <property type="match status" value="1"/>
</dbReference>
<dbReference type="Proteomes" id="UP001284601">
    <property type="component" value="Unassembled WGS sequence"/>
</dbReference>
<keyword evidence="7" id="KW-1185">Reference proteome</keyword>
<evidence type="ECO:0000313" key="7">
    <source>
        <dbReference type="Proteomes" id="UP001284601"/>
    </source>
</evidence>
<dbReference type="PROSITE" id="PS51128">
    <property type="entry name" value="ZF_DKSA_2"/>
    <property type="match status" value="1"/>
</dbReference>
<sequence>MDTAHARELLARERARVERELAGLIPPGGEKQELTHLDQHLADGGTELFERERDAGFVEQLREELAAIERAEQRLADGSYGRSVQSGEPIPDARLEAVPWAERTVAEQAAYERS</sequence>
<dbReference type="InterPro" id="IPR000962">
    <property type="entry name" value="Znf_DskA_TraR"/>
</dbReference>
<protein>
    <submittedName>
        <fullName evidence="6">TraR/DksA C4-type zinc finger protein</fullName>
    </submittedName>
</protein>
<keyword evidence="2" id="KW-0863">Zinc-finger</keyword>
<evidence type="ECO:0000313" key="6">
    <source>
        <dbReference type="EMBL" id="MDW5594288.1"/>
    </source>
</evidence>